<accession>A0A165A6Q6</accession>
<proteinExistence type="predicted"/>
<reference evidence="2 3" key="1">
    <citation type="submission" date="2016-03" db="EMBL/GenBank/DDBJ databases">
        <title>EvidentialGene: Evidence-directed Construction of Genes on Genomes.</title>
        <authorList>
            <person name="Gilbert D.G."/>
            <person name="Choi J.-H."/>
            <person name="Mockaitis K."/>
            <person name="Colbourne J."/>
            <person name="Pfrender M."/>
        </authorList>
    </citation>
    <scope>NUCLEOTIDE SEQUENCE [LARGE SCALE GENOMIC DNA]</scope>
    <source>
        <strain evidence="2 3">Xinb3</strain>
        <tissue evidence="2">Complete organism</tissue>
    </source>
</reference>
<sequence length="48" mass="5448">MLVLTGKKQTKQTKKHENPPENVEFWVGGKSIVSTVLYAIIRCISVYL</sequence>
<organism evidence="2 3">
    <name type="scientific">Daphnia magna</name>
    <dbReference type="NCBI Taxonomy" id="35525"/>
    <lineage>
        <taxon>Eukaryota</taxon>
        <taxon>Metazoa</taxon>
        <taxon>Ecdysozoa</taxon>
        <taxon>Arthropoda</taxon>
        <taxon>Crustacea</taxon>
        <taxon>Branchiopoda</taxon>
        <taxon>Diplostraca</taxon>
        <taxon>Cladocera</taxon>
        <taxon>Anomopoda</taxon>
        <taxon>Daphniidae</taxon>
        <taxon>Daphnia</taxon>
    </lineage>
</organism>
<name>A0A165A6Q6_9CRUS</name>
<comment type="caution">
    <text evidence="2">The sequence shown here is derived from an EMBL/GenBank/DDBJ whole genome shotgun (WGS) entry which is preliminary data.</text>
</comment>
<dbReference type="EMBL" id="LRGB01000642">
    <property type="protein sequence ID" value="KZS17238.1"/>
    <property type="molecule type" value="Genomic_DNA"/>
</dbReference>
<protein>
    <submittedName>
        <fullName evidence="2">Uncharacterized protein</fullName>
    </submittedName>
</protein>
<gene>
    <name evidence="2" type="ORF">APZ42_016829</name>
</gene>
<evidence type="ECO:0000313" key="3">
    <source>
        <dbReference type="Proteomes" id="UP000076858"/>
    </source>
</evidence>
<keyword evidence="3" id="KW-1185">Reference proteome</keyword>
<evidence type="ECO:0000313" key="2">
    <source>
        <dbReference type="EMBL" id="KZS17238.1"/>
    </source>
</evidence>
<feature type="region of interest" description="Disordered" evidence="1">
    <location>
        <begin position="1"/>
        <end position="20"/>
    </location>
</feature>
<dbReference type="AlphaFoldDB" id="A0A165A6Q6"/>
<evidence type="ECO:0000256" key="1">
    <source>
        <dbReference type="SAM" id="MobiDB-lite"/>
    </source>
</evidence>
<dbReference type="Proteomes" id="UP000076858">
    <property type="component" value="Unassembled WGS sequence"/>
</dbReference>